<keyword evidence="3" id="KW-0211">Defensin</keyword>
<sequence>MKTLLLLFAIAYLIFQVQANPVVLGLADTIEPELKDDEGNALATVTCYGRKGICQRRDWACPSGYMWSESVNNCPYPHLNKCCVP</sequence>
<keyword evidence="2 4" id="KW-0732">Signal</keyword>
<accession>A0ABQ7T0F7</accession>
<dbReference type="EMBL" id="JAIPUX010003289">
    <property type="protein sequence ID" value="KAH0622891.1"/>
    <property type="molecule type" value="Genomic_DNA"/>
</dbReference>
<dbReference type="Proteomes" id="UP000826234">
    <property type="component" value="Unassembled WGS sequence"/>
</dbReference>
<feature type="chain" id="PRO_5046739050" evidence="4">
    <location>
        <begin position="20"/>
        <end position="85"/>
    </location>
</feature>
<reference evidence="5 6" key="1">
    <citation type="journal article" date="2022" name="Gigascience">
        <title>A chromosome-level genome assembly and annotation of the desert horned lizard, Phrynosoma platyrhinos, provides insight into chromosomal rearrangements among reptiles.</title>
        <authorList>
            <person name="Koochekian N."/>
            <person name="Ascanio A."/>
            <person name="Farleigh K."/>
            <person name="Card D.C."/>
            <person name="Schield D.R."/>
            <person name="Castoe T.A."/>
            <person name="Jezkova T."/>
        </authorList>
    </citation>
    <scope>NUCLEOTIDE SEQUENCE [LARGE SCALE GENOMIC DNA]</scope>
    <source>
        <strain evidence="5">NK-2021</strain>
    </source>
</reference>
<evidence type="ECO:0000313" key="6">
    <source>
        <dbReference type="Proteomes" id="UP000826234"/>
    </source>
</evidence>
<evidence type="ECO:0000256" key="1">
    <source>
        <dbReference type="ARBA" id="ARBA00022529"/>
    </source>
</evidence>
<proteinExistence type="predicted"/>
<organism evidence="5 6">
    <name type="scientific">Phrynosoma platyrhinos</name>
    <name type="common">Desert horned lizard</name>
    <dbReference type="NCBI Taxonomy" id="52577"/>
    <lineage>
        <taxon>Eukaryota</taxon>
        <taxon>Metazoa</taxon>
        <taxon>Chordata</taxon>
        <taxon>Craniata</taxon>
        <taxon>Vertebrata</taxon>
        <taxon>Euteleostomi</taxon>
        <taxon>Lepidosauria</taxon>
        <taxon>Squamata</taxon>
        <taxon>Bifurcata</taxon>
        <taxon>Unidentata</taxon>
        <taxon>Episquamata</taxon>
        <taxon>Toxicofera</taxon>
        <taxon>Iguania</taxon>
        <taxon>Phrynosomatidae</taxon>
        <taxon>Phrynosomatinae</taxon>
        <taxon>Phrynosoma</taxon>
    </lineage>
</organism>
<dbReference type="InterPro" id="IPR016327">
    <property type="entry name" value="Alpha-defensin"/>
</dbReference>
<name>A0ABQ7T0F7_PHRPL</name>
<dbReference type="PIRSF" id="PIRSF001875">
    <property type="entry name" value="Alpha-defensin"/>
    <property type="match status" value="1"/>
</dbReference>
<keyword evidence="1" id="KW-0929">Antimicrobial</keyword>
<evidence type="ECO:0000256" key="4">
    <source>
        <dbReference type="SAM" id="SignalP"/>
    </source>
</evidence>
<protein>
    <submittedName>
        <fullName evidence="5">Uncharacterized protein</fullName>
    </submittedName>
</protein>
<evidence type="ECO:0000256" key="2">
    <source>
        <dbReference type="ARBA" id="ARBA00022729"/>
    </source>
</evidence>
<evidence type="ECO:0000256" key="3">
    <source>
        <dbReference type="ARBA" id="ARBA00022940"/>
    </source>
</evidence>
<evidence type="ECO:0000313" key="5">
    <source>
        <dbReference type="EMBL" id="KAH0622891.1"/>
    </source>
</evidence>
<gene>
    <name evidence="5" type="ORF">JD844_025726</name>
</gene>
<comment type="caution">
    <text evidence="5">The sequence shown here is derived from an EMBL/GenBank/DDBJ whole genome shotgun (WGS) entry which is preliminary data.</text>
</comment>
<keyword evidence="6" id="KW-1185">Reference proteome</keyword>
<feature type="signal peptide" evidence="4">
    <location>
        <begin position="1"/>
        <end position="19"/>
    </location>
</feature>